<accession>A0A5K7ZDE4</accession>
<organism evidence="1 2">
    <name type="scientific">Desulfosarcina widdelii</name>
    <dbReference type="NCBI Taxonomy" id="947919"/>
    <lineage>
        <taxon>Bacteria</taxon>
        <taxon>Pseudomonadati</taxon>
        <taxon>Thermodesulfobacteriota</taxon>
        <taxon>Desulfobacteria</taxon>
        <taxon>Desulfobacterales</taxon>
        <taxon>Desulfosarcinaceae</taxon>
        <taxon>Desulfosarcina</taxon>
    </lineage>
</organism>
<name>A0A5K7ZDE4_9BACT</name>
<keyword evidence="2" id="KW-1185">Reference proteome</keyword>
<dbReference type="KEGG" id="dwd:DSCW_38910"/>
<evidence type="ECO:0008006" key="3">
    <source>
        <dbReference type="Google" id="ProtNLM"/>
    </source>
</evidence>
<proteinExistence type="predicted"/>
<dbReference type="EMBL" id="AP021875">
    <property type="protein sequence ID" value="BBO76474.1"/>
    <property type="molecule type" value="Genomic_DNA"/>
</dbReference>
<dbReference type="Proteomes" id="UP000427769">
    <property type="component" value="Chromosome"/>
</dbReference>
<dbReference type="OrthoDB" id="5430968at2"/>
<dbReference type="RefSeq" id="WP_155305297.1">
    <property type="nucleotide sequence ID" value="NZ_AP021875.1"/>
</dbReference>
<gene>
    <name evidence="1" type="ORF">DSCW_38910</name>
</gene>
<reference evidence="1 2" key="1">
    <citation type="submission" date="2019-11" db="EMBL/GenBank/DDBJ databases">
        <title>Comparative genomics of hydrocarbon-degrading Desulfosarcina strains.</title>
        <authorList>
            <person name="Watanabe M."/>
            <person name="Kojima H."/>
            <person name="Fukui M."/>
        </authorList>
    </citation>
    <scope>NUCLEOTIDE SEQUENCE [LARGE SCALE GENOMIC DNA]</scope>
    <source>
        <strain evidence="1 2">PP31</strain>
    </source>
</reference>
<evidence type="ECO:0000313" key="1">
    <source>
        <dbReference type="EMBL" id="BBO76474.1"/>
    </source>
</evidence>
<evidence type="ECO:0000313" key="2">
    <source>
        <dbReference type="Proteomes" id="UP000427769"/>
    </source>
</evidence>
<dbReference type="AlphaFoldDB" id="A0A5K7ZDE4"/>
<protein>
    <recommendedName>
        <fullName evidence="3">Zinc/iron-chelating domain-containing protein</fullName>
    </recommendedName>
</protein>
<sequence>MATNLNPDRFAAARDRYLPLLDRLASLFEQMDAAYAAVAGQYGFQCNGCADNCCRTRFYHHTLIEYLYLMEGINALDADTAGETHLRARQVCEKMADADRQGKSFFMMCPLNRDEQCILYSCRPMICRLHGIPHELRRADGSVVKMPGCDAFFSQCRDRGKTDYIRFDRTPLYRQMAMLERELRLATGVDDPIKLTVAQMLATPTGGPCEID</sequence>